<organism evidence="1 2">
    <name type="scientific">Auriscalpium vulgare</name>
    <dbReference type="NCBI Taxonomy" id="40419"/>
    <lineage>
        <taxon>Eukaryota</taxon>
        <taxon>Fungi</taxon>
        <taxon>Dikarya</taxon>
        <taxon>Basidiomycota</taxon>
        <taxon>Agaricomycotina</taxon>
        <taxon>Agaricomycetes</taxon>
        <taxon>Russulales</taxon>
        <taxon>Auriscalpiaceae</taxon>
        <taxon>Auriscalpium</taxon>
    </lineage>
</organism>
<name>A0ACB8R4Q4_9AGAM</name>
<reference evidence="1" key="2">
    <citation type="journal article" date="2022" name="New Phytol.">
        <title>Evolutionary transition to the ectomycorrhizal habit in the genomes of a hyperdiverse lineage of mushroom-forming fungi.</title>
        <authorList>
            <person name="Looney B."/>
            <person name="Miyauchi S."/>
            <person name="Morin E."/>
            <person name="Drula E."/>
            <person name="Courty P.E."/>
            <person name="Kohler A."/>
            <person name="Kuo A."/>
            <person name="LaButti K."/>
            <person name="Pangilinan J."/>
            <person name="Lipzen A."/>
            <person name="Riley R."/>
            <person name="Andreopoulos W."/>
            <person name="He G."/>
            <person name="Johnson J."/>
            <person name="Nolan M."/>
            <person name="Tritt A."/>
            <person name="Barry K.W."/>
            <person name="Grigoriev I.V."/>
            <person name="Nagy L.G."/>
            <person name="Hibbett D."/>
            <person name="Henrissat B."/>
            <person name="Matheny P.B."/>
            <person name="Labbe J."/>
            <person name="Martin F.M."/>
        </authorList>
    </citation>
    <scope>NUCLEOTIDE SEQUENCE</scope>
    <source>
        <strain evidence="1">FP105234-sp</strain>
    </source>
</reference>
<gene>
    <name evidence="1" type="ORF">FA95DRAFT_1613036</name>
</gene>
<protein>
    <submittedName>
        <fullName evidence="1">Uncharacterized protein</fullName>
    </submittedName>
</protein>
<dbReference type="Proteomes" id="UP000814033">
    <property type="component" value="Unassembled WGS sequence"/>
</dbReference>
<proteinExistence type="predicted"/>
<sequence>MYLRLTLCLRRYASARRDINDILTLLAANRAQAQRRDAVKLLTAIARRAIDELD</sequence>
<keyword evidence="2" id="KW-1185">Reference proteome</keyword>
<evidence type="ECO:0000313" key="1">
    <source>
        <dbReference type="EMBL" id="KAI0038867.1"/>
    </source>
</evidence>
<dbReference type="EMBL" id="MU276395">
    <property type="protein sequence ID" value="KAI0038867.1"/>
    <property type="molecule type" value="Genomic_DNA"/>
</dbReference>
<reference evidence="1" key="1">
    <citation type="submission" date="2021-02" db="EMBL/GenBank/DDBJ databases">
        <authorList>
            <consortium name="DOE Joint Genome Institute"/>
            <person name="Ahrendt S."/>
            <person name="Looney B.P."/>
            <person name="Miyauchi S."/>
            <person name="Morin E."/>
            <person name="Drula E."/>
            <person name="Courty P.E."/>
            <person name="Chicoki N."/>
            <person name="Fauchery L."/>
            <person name="Kohler A."/>
            <person name="Kuo A."/>
            <person name="Labutti K."/>
            <person name="Pangilinan J."/>
            <person name="Lipzen A."/>
            <person name="Riley R."/>
            <person name="Andreopoulos W."/>
            <person name="He G."/>
            <person name="Johnson J."/>
            <person name="Barry K.W."/>
            <person name="Grigoriev I.V."/>
            <person name="Nagy L."/>
            <person name="Hibbett D."/>
            <person name="Henrissat B."/>
            <person name="Matheny P.B."/>
            <person name="Labbe J."/>
            <person name="Martin F."/>
        </authorList>
    </citation>
    <scope>NUCLEOTIDE SEQUENCE</scope>
    <source>
        <strain evidence="1">FP105234-sp</strain>
    </source>
</reference>
<accession>A0ACB8R4Q4</accession>
<evidence type="ECO:0000313" key="2">
    <source>
        <dbReference type="Proteomes" id="UP000814033"/>
    </source>
</evidence>
<comment type="caution">
    <text evidence="1">The sequence shown here is derived from an EMBL/GenBank/DDBJ whole genome shotgun (WGS) entry which is preliminary data.</text>
</comment>